<proteinExistence type="predicted"/>
<reference evidence="2 3" key="1">
    <citation type="submission" date="2011-04" db="EMBL/GenBank/DDBJ databases">
        <title>The complete genome of Selenomonas sputigena DSM 20758.</title>
        <authorList>
            <consortium name="US DOE Joint Genome Institute (JGI-PGF)"/>
            <person name="Lucas S."/>
            <person name="Copeland A."/>
            <person name="Lapidus A."/>
            <person name="Bruce D."/>
            <person name="Goodwin L."/>
            <person name="Pitluck S."/>
            <person name="Peters L."/>
            <person name="Kyrpides N."/>
            <person name="Mavromatis K."/>
            <person name="Ivanova N."/>
            <person name="Ovchinnikova G."/>
            <person name="Teshima H."/>
            <person name="Detter J.C."/>
            <person name="Tapia R."/>
            <person name="Han C."/>
            <person name="Land M."/>
            <person name="Hauser L."/>
            <person name="Markowitz V."/>
            <person name="Cheng J.-F."/>
            <person name="Hugenholtz P."/>
            <person name="Woyke T."/>
            <person name="Wu D."/>
            <person name="Gronow S."/>
            <person name="Wellnitz S."/>
            <person name="Schneider S."/>
            <person name="Klenk H.-P."/>
            <person name="Eisen J.A."/>
        </authorList>
    </citation>
    <scope>NUCLEOTIDE SEQUENCE [LARGE SCALE GENOMIC DNA]</scope>
    <source>
        <strain evidence="3">ATCC 35185 / DSM 20758 / VPI D19B-28</strain>
    </source>
</reference>
<dbReference type="SUPFAM" id="SSF53448">
    <property type="entry name" value="Nucleotide-diphospho-sugar transferases"/>
    <property type="match status" value="1"/>
</dbReference>
<name>F4F039_SELS3</name>
<dbReference type="Pfam" id="PF12804">
    <property type="entry name" value="NTP_transf_3"/>
    <property type="match status" value="1"/>
</dbReference>
<dbReference type="GO" id="GO:0016779">
    <property type="term" value="F:nucleotidyltransferase activity"/>
    <property type="evidence" value="ECO:0007669"/>
    <property type="project" value="UniProtKB-ARBA"/>
</dbReference>
<sequence length="211" mass="23824">MQAAKSVVISCAGIGSRLGLGTTKALINIHGKSLIRWQLELFQEAEDIRVVVGFGAHDVIEEVRQYRPDAIFVFNHSYFETKTGASYCLGARDGNAYALEYDGDLLVHPDDMKKLWSAEGEWIAYADQMSDDAIFVRVNERGEVLSFSRESGDYEWTGPCCLKREHIAYTSGNVYNQLEPHLPLPGIKIRVCDIDTYGDYERALKFVESWD</sequence>
<dbReference type="RefSeq" id="WP_013740816.1">
    <property type="nucleotide sequence ID" value="NC_015437.1"/>
</dbReference>
<evidence type="ECO:0000259" key="1">
    <source>
        <dbReference type="Pfam" id="PF12804"/>
    </source>
</evidence>
<dbReference type="InterPro" id="IPR029044">
    <property type="entry name" value="Nucleotide-diphossugar_trans"/>
</dbReference>
<evidence type="ECO:0000313" key="2">
    <source>
        <dbReference type="EMBL" id="AEC00178.1"/>
    </source>
</evidence>
<dbReference type="KEGG" id="ssg:Selsp_1218"/>
<dbReference type="InterPro" id="IPR025877">
    <property type="entry name" value="MobA-like_NTP_Trfase"/>
</dbReference>
<accession>F4F039</accession>
<evidence type="ECO:0000313" key="3">
    <source>
        <dbReference type="Proteomes" id="UP000011124"/>
    </source>
</evidence>
<dbReference type="Gene3D" id="3.90.550.10">
    <property type="entry name" value="Spore Coat Polysaccharide Biosynthesis Protein SpsA, Chain A"/>
    <property type="match status" value="1"/>
</dbReference>
<dbReference type="AlphaFoldDB" id="F4F039"/>
<dbReference type="Proteomes" id="UP000011124">
    <property type="component" value="Chromosome"/>
</dbReference>
<protein>
    <recommendedName>
        <fullName evidence="1">MobA-like NTP transferase domain-containing protein</fullName>
    </recommendedName>
</protein>
<keyword evidence="3" id="KW-1185">Reference proteome</keyword>
<dbReference type="HOGENOM" id="CLU_109724_0_0_9"/>
<dbReference type="EMBL" id="CP002637">
    <property type="protein sequence ID" value="AEC00178.1"/>
    <property type="molecule type" value="Genomic_DNA"/>
</dbReference>
<gene>
    <name evidence="2" type="ordered locus">Selsp_1218</name>
</gene>
<feature type="domain" description="MobA-like NTP transferase" evidence="1">
    <location>
        <begin position="8"/>
        <end position="128"/>
    </location>
</feature>
<organism evidence="2 3">
    <name type="scientific">Selenomonas sputigena (strain ATCC 35185 / DSM 20758 / CCUG 44933 / VPI D19B-28)</name>
    <dbReference type="NCBI Taxonomy" id="546271"/>
    <lineage>
        <taxon>Bacteria</taxon>
        <taxon>Bacillati</taxon>
        <taxon>Bacillota</taxon>
        <taxon>Negativicutes</taxon>
        <taxon>Selenomonadales</taxon>
        <taxon>Selenomonadaceae</taxon>
        <taxon>Selenomonas</taxon>
    </lineage>
</organism>
<dbReference type="OrthoDB" id="9803871at2"/>